<keyword evidence="4 6" id="KW-0472">Membrane</keyword>
<feature type="transmembrane region" description="Helical" evidence="6">
    <location>
        <begin position="124"/>
        <end position="149"/>
    </location>
</feature>
<feature type="transmembrane region" description="Helical" evidence="6">
    <location>
        <begin position="227"/>
        <end position="248"/>
    </location>
</feature>
<gene>
    <name evidence="8" type="ORF">BDY17DRAFT_251654</name>
</gene>
<dbReference type="RefSeq" id="XP_033589050.1">
    <property type="nucleotide sequence ID" value="XM_033731193.1"/>
</dbReference>
<dbReference type="EMBL" id="MU001636">
    <property type="protein sequence ID" value="KAF2482480.1"/>
    <property type="molecule type" value="Genomic_DNA"/>
</dbReference>
<feature type="transmembrane region" description="Helical" evidence="6">
    <location>
        <begin position="337"/>
        <end position="354"/>
    </location>
</feature>
<comment type="subcellular location">
    <subcellularLocation>
        <location evidence="1">Membrane</location>
        <topology evidence="1">Multi-pass membrane protein</topology>
    </subcellularLocation>
</comment>
<dbReference type="PANTHER" id="PTHR23501">
    <property type="entry name" value="MAJOR FACILITATOR SUPERFAMILY"/>
    <property type="match status" value="1"/>
</dbReference>
<feature type="transmembrane region" description="Helical" evidence="6">
    <location>
        <begin position="98"/>
        <end position="118"/>
    </location>
</feature>
<keyword evidence="3 6" id="KW-1133">Transmembrane helix</keyword>
<reference evidence="8" key="1">
    <citation type="journal article" date="2020" name="Stud. Mycol.">
        <title>101 Dothideomycetes genomes: a test case for predicting lifestyles and emergence of pathogens.</title>
        <authorList>
            <person name="Haridas S."/>
            <person name="Albert R."/>
            <person name="Binder M."/>
            <person name="Bloem J."/>
            <person name="Labutti K."/>
            <person name="Salamov A."/>
            <person name="Andreopoulos B."/>
            <person name="Baker S."/>
            <person name="Barry K."/>
            <person name="Bills G."/>
            <person name="Bluhm B."/>
            <person name="Cannon C."/>
            <person name="Castanera R."/>
            <person name="Culley D."/>
            <person name="Daum C."/>
            <person name="Ezra D."/>
            <person name="Gonzalez J."/>
            <person name="Henrissat B."/>
            <person name="Kuo A."/>
            <person name="Liang C."/>
            <person name="Lipzen A."/>
            <person name="Lutzoni F."/>
            <person name="Magnuson J."/>
            <person name="Mondo S."/>
            <person name="Nolan M."/>
            <person name="Ohm R."/>
            <person name="Pangilinan J."/>
            <person name="Park H.-J."/>
            <person name="Ramirez L."/>
            <person name="Alfaro M."/>
            <person name="Sun H."/>
            <person name="Tritt A."/>
            <person name="Yoshinaga Y."/>
            <person name="Zwiers L.-H."/>
            <person name="Turgeon B."/>
            <person name="Goodwin S."/>
            <person name="Spatafora J."/>
            <person name="Crous P."/>
            <person name="Grigoriev I."/>
        </authorList>
    </citation>
    <scope>NUCLEOTIDE SEQUENCE</scope>
    <source>
        <strain evidence="8">CBS 113389</strain>
    </source>
</reference>
<dbReference type="OrthoDB" id="10021397at2759"/>
<evidence type="ECO:0000256" key="5">
    <source>
        <dbReference type="SAM" id="MobiDB-lite"/>
    </source>
</evidence>
<proteinExistence type="predicted"/>
<dbReference type="InterPro" id="IPR020846">
    <property type="entry name" value="MFS_dom"/>
</dbReference>
<feature type="domain" description="Major facilitator superfamily (MFS) profile" evidence="7">
    <location>
        <begin position="34"/>
        <end position="519"/>
    </location>
</feature>
<feature type="transmembrane region" description="Helical" evidence="6">
    <location>
        <begin position="391"/>
        <end position="410"/>
    </location>
</feature>
<organism evidence="8 9">
    <name type="scientific">Neohortaea acidophila</name>
    <dbReference type="NCBI Taxonomy" id="245834"/>
    <lineage>
        <taxon>Eukaryota</taxon>
        <taxon>Fungi</taxon>
        <taxon>Dikarya</taxon>
        <taxon>Ascomycota</taxon>
        <taxon>Pezizomycotina</taxon>
        <taxon>Dothideomycetes</taxon>
        <taxon>Dothideomycetidae</taxon>
        <taxon>Mycosphaerellales</taxon>
        <taxon>Teratosphaeriaceae</taxon>
        <taxon>Neohortaea</taxon>
    </lineage>
</organism>
<dbReference type="GO" id="GO:0005886">
    <property type="term" value="C:plasma membrane"/>
    <property type="evidence" value="ECO:0007669"/>
    <property type="project" value="TreeGrafter"/>
</dbReference>
<dbReference type="CDD" id="cd17502">
    <property type="entry name" value="MFS_Azr1_MDR_like"/>
    <property type="match status" value="1"/>
</dbReference>
<name>A0A6A6PQV6_9PEZI</name>
<feature type="transmembrane region" description="Helical" evidence="6">
    <location>
        <begin position="422"/>
        <end position="449"/>
    </location>
</feature>
<protein>
    <submittedName>
        <fullName evidence="8">Major facilitator superfamily domain-containing protein</fullName>
    </submittedName>
</protein>
<dbReference type="PROSITE" id="PS50850">
    <property type="entry name" value="MFS"/>
    <property type="match status" value="1"/>
</dbReference>
<feature type="transmembrane region" description="Helical" evidence="6">
    <location>
        <begin position="156"/>
        <end position="178"/>
    </location>
</feature>
<dbReference type="Proteomes" id="UP000799767">
    <property type="component" value="Unassembled WGS sequence"/>
</dbReference>
<keyword evidence="2 6" id="KW-0812">Transmembrane</keyword>
<feature type="transmembrane region" description="Helical" evidence="6">
    <location>
        <begin position="366"/>
        <end position="385"/>
    </location>
</feature>
<feature type="region of interest" description="Disordered" evidence="5">
    <location>
        <begin position="520"/>
        <end position="543"/>
    </location>
</feature>
<accession>A0A6A6PQV6</accession>
<sequence>MSPPFSAASSNDSISKEKRQVEEDYPKSWALAFLLVGLCLAVFVMSADRTIVTTALPYISDEFHSFPSSGWYASAYLLTSSALQPTFGRIFHMFNLKWTFLVAMAIFMVGSAVCASAANSNIFIVGRAITGVGSAGILSGSFVTIAHAVPLPKRPVYTAGIGMFYSFGSIAGPLLGGIFTSEVTWRWCFWLNLPIGAVTICTMAVLFNPRKRHDTSRLSLRQKLAQLDIGGGVLLLGGLTMLFLAFQFVNEGTPWGDGTIIGLLVGSFATIAVFVGWLWRRGEEALIPLSILRGRTMKFACANAFFLYSTLLLHVYYLSIWLQSVMARSAILSGVDLLAYIVPTALATIIAGIVTTKTGYFAPPAWIGCAIATVGAGLLITLHTHESTGDWIGYMIVAGAGIGLAIQQDFTAAQAVLPFEKVAIGTATITFSQTIGGALAVYVGNIIMIEELRGDSLPGVNMAKLIAAGATAFEHMLSPAALADVRVAYSSALRDVFITATVASGLAFLTSLGLEMRSVKDGTKSAGASDEERKTGTREGNSQ</sequence>
<dbReference type="InterPro" id="IPR036259">
    <property type="entry name" value="MFS_trans_sf"/>
</dbReference>
<dbReference type="AlphaFoldDB" id="A0A6A6PQV6"/>
<dbReference type="GeneID" id="54472195"/>
<dbReference type="SUPFAM" id="SSF103473">
    <property type="entry name" value="MFS general substrate transporter"/>
    <property type="match status" value="1"/>
</dbReference>
<feature type="transmembrane region" description="Helical" evidence="6">
    <location>
        <begin position="496"/>
        <end position="514"/>
    </location>
</feature>
<dbReference type="InterPro" id="IPR011701">
    <property type="entry name" value="MFS"/>
</dbReference>
<evidence type="ECO:0000256" key="4">
    <source>
        <dbReference type="ARBA" id="ARBA00023136"/>
    </source>
</evidence>
<dbReference type="GO" id="GO:0022857">
    <property type="term" value="F:transmembrane transporter activity"/>
    <property type="evidence" value="ECO:0007669"/>
    <property type="project" value="InterPro"/>
</dbReference>
<evidence type="ECO:0000256" key="3">
    <source>
        <dbReference type="ARBA" id="ARBA00022989"/>
    </source>
</evidence>
<dbReference type="Gene3D" id="1.20.1250.20">
    <property type="entry name" value="MFS general substrate transporter like domains"/>
    <property type="match status" value="2"/>
</dbReference>
<feature type="transmembrane region" description="Helical" evidence="6">
    <location>
        <begin position="29"/>
        <end position="47"/>
    </location>
</feature>
<evidence type="ECO:0000313" key="8">
    <source>
        <dbReference type="EMBL" id="KAF2482480.1"/>
    </source>
</evidence>
<evidence type="ECO:0000256" key="2">
    <source>
        <dbReference type="ARBA" id="ARBA00022692"/>
    </source>
</evidence>
<evidence type="ECO:0000256" key="1">
    <source>
        <dbReference type="ARBA" id="ARBA00004141"/>
    </source>
</evidence>
<evidence type="ECO:0000259" key="7">
    <source>
        <dbReference type="PROSITE" id="PS50850"/>
    </source>
</evidence>
<evidence type="ECO:0000313" key="9">
    <source>
        <dbReference type="Proteomes" id="UP000799767"/>
    </source>
</evidence>
<dbReference type="PANTHER" id="PTHR23501:SF49">
    <property type="entry name" value="MAJOR FACILITATOR SUPERFAMILY (MFS) PROFILE DOMAIN-CONTAINING PROTEIN"/>
    <property type="match status" value="1"/>
</dbReference>
<feature type="transmembrane region" description="Helical" evidence="6">
    <location>
        <begin position="184"/>
        <end position="207"/>
    </location>
</feature>
<feature type="transmembrane region" description="Helical" evidence="6">
    <location>
        <begin position="260"/>
        <end position="279"/>
    </location>
</feature>
<feature type="transmembrane region" description="Helical" evidence="6">
    <location>
        <begin position="299"/>
        <end position="317"/>
    </location>
</feature>
<dbReference type="Pfam" id="PF07690">
    <property type="entry name" value="MFS_1"/>
    <property type="match status" value="1"/>
</dbReference>
<evidence type="ECO:0000256" key="6">
    <source>
        <dbReference type="SAM" id="Phobius"/>
    </source>
</evidence>
<keyword evidence="9" id="KW-1185">Reference proteome</keyword>